<dbReference type="RefSeq" id="WP_269427493.1">
    <property type="nucleotide sequence ID" value="NZ_JAPWGM010000003.1"/>
</dbReference>
<dbReference type="Gene3D" id="1.20.120.930">
    <property type="entry name" value="Uncharacterised protein PF12889, N-terminal DUF3829"/>
    <property type="match status" value="1"/>
</dbReference>
<evidence type="ECO:0000256" key="1">
    <source>
        <dbReference type="SAM" id="SignalP"/>
    </source>
</evidence>
<protein>
    <submittedName>
        <fullName evidence="2">DUF3829 domain-containing protein</fullName>
    </submittedName>
</protein>
<feature type="signal peptide" evidence="1">
    <location>
        <begin position="1"/>
        <end position="17"/>
    </location>
</feature>
<evidence type="ECO:0000313" key="3">
    <source>
        <dbReference type="Proteomes" id="UP001144347"/>
    </source>
</evidence>
<dbReference type="PROSITE" id="PS51257">
    <property type="entry name" value="PROKAR_LIPOPROTEIN"/>
    <property type="match status" value="1"/>
</dbReference>
<keyword evidence="1" id="KW-0732">Signal</keyword>
<gene>
    <name evidence="2" type="ORF">O0955_10465</name>
</gene>
<organism evidence="2 3">
    <name type="scientific">Pedobacter punctiformis</name>
    <dbReference type="NCBI Taxonomy" id="3004097"/>
    <lineage>
        <taxon>Bacteria</taxon>
        <taxon>Pseudomonadati</taxon>
        <taxon>Bacteroidota</taxon>
        <taxon>Sphingobacteriia</taxon>
        <taxon>Sphingobacteriales</taxon>
        <taxon>Sphingobacteriaceae</taxon>
        <taxon>Pedobacter</taxon>
    </lineage>
</organism>
<dbReference type="InterPro" id="IPR024291">
    <property type="entry name" value="DUF3829"/>
</dbReference>
<feature type="chain" id="PRO_5047137138" evidence="1">
    <location>
        <begin position="18"/>
        <end position="317"/>
    </location>
</feature>
<reference evidence="2" key="1">
    <citation type="submission" date="2022-12" db="EMBL/GenBank/DDBJ databases">
        <title>Genome sequence of HCMS5-2.</title>
        <authorList>
            <person name="Woo H."/>
        </authorList>
    </citation>
    <scope>NUCLEOTIDE SEQUENCE</scope>
    <source>
        <strain evidence="2">HCMS5-2</strain>
    </source>
</reference>
<comment type="caution">
    <text evidence="2">The sequence shown here is derived from an EMBL/GenBank/DDBJ whole genome shotgun (WGS) entry which is preliminary data.</text>
</comment>
<evidence type="ECO:0000313" key="2">
    <source>
        <dbReference type="EMBL" id="MCZ4244425.1"/>
    </source>
</evidence>
<dbReference type="Pfam" id="PF12889">
    <property type="entry name" value="DUF3829"/>
    <property type="match status" value="1"/>
</dbReference>
<proteinExistence type="predicted"/>
<name>A0ABT4L923_9SPHI</name>
<keyword evidence="3" id="KW-1185">Reference proteome</keyword>
<accession>A0ABT4L923</accession>
<dbReference type="Proteomes" id="UP001144347">
    <property type="component" value="Unassembled WGS sequence"/>
</dbReference>
<dbReference type="EMBL" id="JAPWGM010000003">
    <property type="protein sequence ID" value="MCZ4244425.1"/>
    <property type="molecule type" value="Genomic_DNA"/>
</dbReference>
<sequence>MKLTIKLIALAFVVSFAACKGSGDKKDGAKTEYAESNKDDANDIVEYNNVLVSYTDKNNDYLKSLDGTLQKISKGLENPTDRFAWIGITSPMSMISINHSKVKPETPPAALSSDDQKFFKDNVAGLSSTMTKIKDTYKALNDYIKAEDWKDDKSAKGKLLVDSIYSMSKKYYAYDDKILAKLEVIGDDAERIILKSHPLKEYIFALKDDKKAVDDFNKLLAENAGKYKAAEAKIKTAYAALEAQNAKHKIMSPPDAKKFPGQDGSFTRFNESFSDYLIEARKIMRDASASGKISDDDGESLVRKQDYMRTAYNNFVD</sequence>